<evidence type="ECO:0000313" key="2">
    <source>
        <dbReference type="EMBL" id="PXW71618.1"/>
    </source>
</evidence>
<dbReference type="OrthoDB" id="7594890at2"/>
<dbReference type="EMBL" id="QJJM01000012">
    <property type="protein sequence ID" value="PXW71618.1"/>
    <property type="molecule type" value="Genomic_DNA"/>
</dbReference>
<dbReference type="RefSeq" id="WP_110299754.1">
    <property type="nucleotide sequence ID" value="NZ_QJJM01000012.1"/>
</dbReference>
<evidence type="ECO:0000256" key="1">
    <source>
        <dbReference type="SAM" id="MobiDB-lite"/>
    </source>
</evidence>
<gene>
    <name evidence="2" type="ORF">C7451_11262</name>
</gene>
<feature type="region of interest" description="Disordered" evidence="1">
    <location>
        <begin position="86"/>
        <end position="116"/>
    </location>
</feature>
<keyword evidence="3" id="KW-1185">Reference proteome</keyword>
<dbReference type="AlphaFoldDB" id="A0A2V3UTG5"/>
<protein>
    <submittedName>
        <fullName evidence="2">Uncharacterized protein</fullName>
    </submittedName>
</protein>
<comment type="caution">
    <text evidence="2">The sequence shown here is derived from an EMBL/GenBank/DDBJ whole genome shotgun (WGS) entry which is preliminary data.</text>
</comment>
<proteinExistence type="predicted"/>
<dbReference type="Proteomes" id="UP000248014">
    <property type="component" value="Unassembled WGS sequence"/>
</dbReference>
<accession>A0A2V3UTG5</accession>
<reference evidence="2 3" key="1">
    <citation type="submission" date="2018-05" db="EMBL/GenBank/DDBJ databases">
        <title>Genomic Encyclopedia of Type Strains, Phase IV (KMG-IV): sequencing the most valuable type-strain genomes for metagenomic binning, comparative biology and taxonomic classification.</title>
        <authorList>
            <person name="Goeker M."/>
        </authorList>
    </citation>
    <scope>NUCLEOTIDE SEQUENCE [LARGE SCALE GENOMIC DNA]</scope>
    <source>
        <strain evidence="2 3">DSM 3183</strain>
    </source>
</reference>
<sequence>MHIDGNAVRIVAQDTRSSFASYDRAILDAARLSVTMLEASALSEVPAGDSQIALRAIHESTGHLLSARGSMVKLVGHLQSVKRRSNQAPMNVGCPGETPLSGSLQEDAPQAEPAFD</sequence>
<name>A0A2V3UTG5_9SPHN</name>
<evidence type="ECO:0000313" key="3">
    <source>
        <dbReference type="Proteomes" id="UP000248014"/>
    </source>
</evidence>
<organism evidence="2 3">
    <name type="scientific">Blastomonas natatoria</name>
    <dbReference type="NCBI Taxonomy" id="34015"/>
    <lineage>
        <taxon>Bacteria</taxon>
        <taxon>Pseudomonadati</taxon>
        <taxon>Pseudomonadota</taxon>
        <taxon>Alphaproteobacteria</taxon>
        <taxon>Sphingomonadales</taxon>
        <taxon>Sphingomonadaceae</taxon>
        <taxon>Blastomonas</taxon>
    </lineage>
</organism>